<comment type="caution">
    <text evidence="2">The sequence shown here is derived from an EMBL/GenBank/DDBJ whole genome shotgun (WGS) entry which is preliminary data.</text>
</comment>
<dbReference type="Proteomes" id="UP001232148">
    <property type="component" value="Unassembled WGS sequence"/>
</dbReference>
<evidence type="ECO:0000313" key="2">
    <source>
        <dbReference type="EMBL" id="KAK2021319.1"/>
    </source>
</evidence>
<protein>
    <submittedName>
        <fullName evidence="2">Uncharacterized protein</fullName>
    </submittedName>
</protein>
<feature type="region of interest" description="Disordered" evidence="1">
    <location>
        <begin position="1"/>
        <end position="44"/>
    </location>
</feature>
<gene>
    <name evidence="2" type="ORF">LX32DRAFT_261137</name>
</gene>
<sequence>MDRGDGDAMAMAHGTAEQRGPGGTDEQPRDAFAAEGGHVRGGRRLRLLPTRASLAERRERCDSRRRHAARHAERTEAAAVAAAAAAAAAARFAMAFFHGLRPSECSCPGRLGLPLPYPCSPPVPFHPGIPLRQPPPLCLSTLMHTYTNISGSSPDATCLAGRRWGEKFHG</sequence>
<dbReference type="AlphaFoldDB" id="A0AAD9H4F4"/>
<dbReference type="EMBL" id="MU843116">
    <property type="protein sequence ID" value="KAK2021319.1"/>
    <property type="molecule type" value="Genomic_DNA"/>
</dbReference>
<keyword evidence="3" id="KW-1185">Reference proteome</keyword>
<evidence type="ECO:0000313" key="3">
    <source>
        <dbReference type="Proteomes" id="UP001232148"/>
    </source>
</evidence>
<proteinExistence type="predicted"/>
<name>A0AAD9H4F4_9PEZI</name>
<reference evidence="2" key="1">
    <citation type="submission" date="2021-06" db="EMBL/GenBank/DDBJ databases">
        <title>Comparative genomics, transcriptomics and evolutionary studies reveal genomic signatures of adaptation to plant cell wall in hemibiotrophic fungi.</title>
        <authorList>
            <consortium name="DOE Joint Genome Institute"/>
            <person name="Baroncelli R."/>
            <person name="Diaz J.F."/>
            <person name="Benocci T."/>
            <person name="Peng M."/>
            <person name="Battaglia E."/>
            <person name="Haridas S."/>
            <person name="Andreopoulos W."/>
            <person name="Labutti K."/>
            <person name="Pangilinan J."/>
            <person name="Floch G.L."/>
            <person name="Makela M.R."/>
            <person name="Henrissat B."/>
            <person name="Grigoriev I.V."/>
            <person name="Crouch J.A."/>
            <person name="De Vries R.P."/>
            <person name="Sukno S.A."/>
            <person name="Thon M.R."/>
        </authorList>
    </citation>
    <scope>NUCLEOTIDE SEQUENCE</scope>
    <source>
        <strain evidence="2">MAFF235873</strain>
    </source>
</reference>
<organism evidence="2 3">
    <name type="scientific">Colletotrichum zoysiae</name>
    <dbReference type="NCBI Taxonomy" id="1216348"/>
    <lineage>
        <taxon>Eukaryota</taxon>
        <taxon>Fungi</taxon>
        <taxon>Dikarya</taxon>
        <taxon>Ascomycota</taxon>
        <taxon>Pezizomycotina</taxon>
        <taxon>Sordariomycetes</taxon>
        <taxon>Hypocreomycetidae</taxon>
        <taxon>Glomerellales</taxon>
        <taxon>Glomerellaceae</taxon>
        <taxon>Colletotrichum</taxon>
        <taxon>Colletotrichum graminicola species complex</taxon>
    </lineage>
</organism>
<accession>A0AAD9H4F4</accession>
<evidence type="ECO:0000256" key="1">
    <source>
        <dbReference type="SAM" id="MobiDB-lite"/>
    </source>
</evidence>